<sequence length="59" mass="6477">MFLAHHILESAWAPFTGKYLVAHVPPTAVKNGFNLSTDKDPEEADLIPEARSQVHGHQG</sequence>
<evidence type="ECO:0000256" key="1">
    <source>
        <dbReference type="SAM" id="MobiDB-lite"/>
    </source>
</evidence>
<evidence type="ECO:0000313" key="2">
    <source>
        <dbReference type="EMBL" id="GBO89775.1"/>
    </source>
</evidence>
<dbReference type="EMBL" id="BGZI01000027">
    <property type="protein sequence ID" value="GBO89775.1"/>
    <property type="molecule type" value="Genomic_DNA"/>
</dbReference>
<organism evidence="2 3">
    <name type="scientific">Marinobacter salsuginis</name>
    <dbReference type="NCBI Taxonomy" id="418719"/>
    <lineage>
        <taxon>Bacteria</taxon>
        <taxon>Pseudomonadati</taxon>
        <taxon>Pseudomonadota</taxon>
        <taxon>Gammaproteobacteria</taxon>
        <taxon>Pseudomonadales</taxon>
        <taxon>Marinobacteraceae</taxon>
        <taxon>Marinobacter</taxon>
    </lineage>
</organism>
<proteinExistence type="predicted"/>
<accession>A0A5M3Q3D1</accession>
<reference evidence="2 3" key="1">
    <citation type="journal article" date="2019" name="J. Gen. Appl. Microbiol.">
        <title>Aerobic degradation of cis-dichloroethene by the marine bacterium Marinobacter salsuginis strain 5N-3.</title>
        <authorList>
            <person name="Inoue Y."/>
            <person name="Fukunaga Y."/>
            <person name="Katsumata H."/>
            <person name="Ohji S."/>
            <person name="Hosoyama A."/>
            <person name="Mori K."/>
            <person name="Ando K."/>
        </authorList>
    </citation>
    <scope>NUCLEOTIDE SEQUENCE [LARGE SCALE GENOMIC DNA]</scope>
    <source>
        <strain evidence="2 3">NBRC 109114</strain>
    </source>
</reference>
<dbReference type="Proteomes" id="UP000387223">
    <property type="component" value="Unassembled WGS sequence"/>
</dbReference>
<dbReference type="AlphaFoldDB" id="A0A5M3Q3D1"/>
<gene>
    <name evidence="2" type="ORF">MSSD14B_34430</name>
</gene>
<comment type="caution">
    <text evidence="2">The sequence shown here is derived from an EMBL/GenBank/DDBJ whole genome shotgun (WGS) entry which is preliminary data.</text>
</comment>
<feature type="region of interest" description="Disordered" evidence="1">
    <location>
        <begin position="33"/>
        <end position="59"/>
    </location>
</feature>
<protein>
    <submittedName>
        <fullName evidence="2">Uncharacterized protein</fullName>
    </submittedName>
</protein>
<evidence type="ECO:0000313" key="3">
    <source>
        <dbReference type="Proteomes" id="UP000387223"/>
    </source>
</evidence>
<name>A0A5M3Q3D1_9GAMM</name>